<dbReference type="EMBL" id="CATOUU010000307">
    <property type="protein sequence ID" value="CAI9924191.1"/>
    <property type="molecule type" value="Genomic_DNA"/>
</dbReference>
<proteinExistence type="predicted"/>
<sequence>MNLTQSSRVLQQIDLIITSNHYCIVNGYQIYILSPQSIFNQGNPGTICLRATAELSYGELLKSLFLASFPFQIIIIWLSLSTKLSEGNLFSFYSSLVIQKLLWRPNPSKCPKNKLQDMLIIN</sequence>
<reference evidence="1" key="1">
    <citation type="submission" date="2023-06" db="EMBL/GenBank/DDBJ databases">
        <authorList>
            <person name="Kurt Z."/>
        </authorList>
    </citation>
    <scope>NUCLEOTIDE SEQUENCE</scope>
</reference>
<dbReference type="EMBL" id="CAXDID020000145">
    <property type="protein sequence ID" value="CAL6040344.1"/>
    <property type="molecule type" value="Genomic_DNA"/>
</dbReference>
<evidence type="ECO:0000313" key="3">
    <source>
        <dbReference type="EMBL" id="CAL6040344.1"/>
    </source>
</evidence>
<evidence type="ECO:0000313" key="2">
    <source>
        <dbReference type="EMBL" id="CAI9947456.1"/>
    </source>
</evidence>
<dbReference type="Proteomes" id="UP001642409">
    <property type="component" value="Unassembled WGS sequence"/>
</dbReference>
<gene>
    <name evidence="1" type="ORF">HINF_LOCUS11836</name>
    <name evidence="2" type="ORF">HINF_LOCUS35101</name>
    <name evidence="3" type="ORF">HINF_LOCUS38289</name>
    <name evidence="4" type="ORF">HINF_LOCUS73674</name>
</gene>
<name>A0AA86TPV3_9EUKA</name>
<comment type="caution">
    <text evidence="1">The sequence shown here is derived from an EMBL/GenBank/DDBJ whole genome shotgun (WGS) entry which is preliminary data.</text>
</comment>
<keyword evidence="5" id="KW-1185">Reference proteome</keyword>
<reference evidence="3 5" key="2">
    <citation type="submission" date="2024-07" db="EMBL/GenBank/DDBJ databases">
        <authorList>
            <person name="Akdeniz Z."/>
        </authorList>
    </citation>
    <scope>NUCLEOTIDE SEQUENCE [LARGE SCALE GENOMIC DNA]</scope>
</reference>
<accession>A0AA86TPV3</accession>
<dbReference type="AlphaFoldDB" id="A0AA86TPV3"/>
<evidence type="ECO:0000313" key="4">
    <source>
        <dbReference type="EMBL" id="CAL6106299.1"/>
    </source>
</evidence>
<dbReference type="EMBL" id="CATOUU010000776">
    <property type="protein sequence ID" value="CAI9947456.1"/>
    <property type="molecule type" value="Genomic_DNA"/>
</dbReference>
<evidence type="ECO:0000313" key="5">
    <source>
        <dbReference type="Proteomes" id="UP001642409"/>
    </source>
</evidence>
<evidence type="ECO:0000313" key="1">
    <source>
        <dbReference type="EMBL" id="CAI9924191.1"/>
    </source>
</evidence>
<organism evidence="1">
    <name type="scientific">Hexamita inflata</name>
    <dbReference type="NCBI Taxonomy" id="28002"/>
    <lineage>
        <taxon>Eukaryota</taxon>
        <taxon>Metamonada</taxon>
        <taxon>Diplomonadida</taxon>
        <taxon>Hexamitidae</taxon>
        <taxon>Hexamitinae</taxon>
        <taxon>Hexamita</taxon>
    </lineage>
</organism>
<protein>
    <submittedName>
        <fullName evidence="3">Hypothetical_protein</fullName>
    </submittedName>
</protein>
<dbReference type="EMBL" id="CAXDID020000609">
    <property type="protein sequence ID" value="CAL6106299.1"/>
    <property type="molecule type" value="Genomic_DNA"/>
</dbReference>